<evidence type="ECO:0000313" key="2">
    <source>
        <dbReference type="Proteomes" id="UP000451471"/>
    </source>
</evidence>
<accession>A0A6B0GE89</accession>
<dbReference type="AlphaFoldDB" id="A0A6B0GE89"/>
<dbReference type="InterPro" id="IPR036390">
    <property type="entry name" value="WH_DNA-bd_sf"/>
</dbReference>
<dbReference type="SUPFAM" id="SSF46785">
    <property type="entry name" value="Winged helix' DNA-binding domain"/>
    <property type="match status" value="1"/>
</dbReference>
<dbReference type="RefSeq" id="WP_158202866.1">
    <property type="nucleotide sequence ID" value="NZ_WSZK01000004.1"/>
</dbReference>
<keyword evidence="2" id="KW-1185">Reference proteome</keyword>
<dbReference type="Proteomes" id="UP000451471">
    <property type="component" value="Unassembled WGS sequence"/>
</dbReference>
<dbReference type="EMBL" id="WSZK01000004">
    <property type="protein sequence ID" value="MWG33132.1"/>
    <property type="molecule type" value="Genomic_DNA"/>
</dbReference>
<dbReference type="Gene3D" id="1.10.10.10">
    <property type="entry name" value="Winged helix-like DNA-binding domain superfamily/Winged helix DNA-binding domain"/>
    <property type="match status" value="1"/>
</dbReference>
<gene>
    <name evidence="1" type="ORF">GQS65_01280</name>
</gene>
<sequence>MKPRPPWAGKYDEPILELLEASGVALPPAVVHFNLRWKNVATPADSTVKRRLRKLAEHDYLEKVEQNAGYYAITQKGRDYLAGNLDADELD</sequence>
<protein>
    <recommendedName>
        <fullName evidence="3">Phage repressor protein</fullName>
    </recommendedName>
</protein>
<reference evidence="1 2" key="1">
    <citation type="submission" date="2019-12" db="EMBL/GenBank/DDBJ databases">
        <title>Halocatena pleomorpha gen. nov. sp. nov., an extremely halophilic archaeon of family Halobacteriaceae isolated from saltpan soil.</title>
        <authorList>
            <person name="Pal Y."/>
            <person name="Verma A."/>
            <person name="Krishnamurthi S."/>
            <person name="Kumar P."/>
        </authorList>
    </citation>
    <scope>NUCLEOTIDE SEQUENCE [LARGE SCALE GENOMIC DNA]</scope>
    <source>
        <strain evidence="1 2">JCM 16495</strain>
    </source>
</reference>
<dbReference type="InterPro" id="IPR036388">
    <property type="entry name" value="WH-like_DNA-bd_sf"/>
</dbReference>
<evidence type="ECO:0008006" key="3">
    <source>
        <dbReference type="Google" id="ProtNLM"/>
    </source>
</evidence>
<proteinExistence type="predicted"/>
<evidence type="ECO:0000313" key="1">
    <source>
        <dbReference type="EMBL" id="MWG33132.1"/>
    </source>
</evidence>
<comment type="caution">
    <text evidence="1">The sequence shown here is derived from an EMBL/GenBank/DDBJ whole genome shotgun (WGS) entry which is preliminary data.</text>
</comment>
<name>A0A6B0GE89_9EURY</name>
<dbReference type="OrthoDB" id="285635at2157"/>
<organism evidence="1 2">
    <name type="scientific">Halomarina oriensis</name>
    <dbReference type="NCBI Taxonomy" id="671145"/>
    <lineage>
        <taxon>Archaea</taxon>
        <taxon>Methanobacteriati</taxon>
        <taxon>Methanobacteriota</taxon>
        <taxon>Stenosarchaea group</taxon>
        <taxon>Halobacteria</taxon>
        <taxon>Halobacteriales</taxon>
        <taxon>Natronomonadaceae</taxon>
        <taxon>Halomarina</taxon>
    </lineage>
</organism>